<dbReference type="Pfam" id="PF20102">
    <property type="entry name" value="DUF6492"/>
    <property type="match status" value="1"/>
</dbReference>
<organism evidence="1">
    <name type="scientific">uncultured Caudovirales phage</name>
    <dbReference type="NCBI Taxonomy" id="2100421"/>
    <lineage>
        <taxon>Viruses</taxon>
        <taxon>Duplodnaviria</taxon>
        <taxon>Heunggongvirae</taxon>
        <taxon>Uroviricota</taxon>
        <taxon>Caudoviricetes</taxon>
        <taxon>Peduoviridae</taxon>
        <taxon>Maltschvirus</taxon>
        <taxon>Maltschvirus maltsch</taxon>
    </lineage>
</organism>
<sequence length="290" mass="33773">MFDLVTIVFRDEIPFLKIQAESINQYFNSQDINEIAIIINDTDDVADLVDPAWWKQHQSKVKIKCRSQWNYEPKVNGWESQQLLKLFGAADASSTWSMVLDAKTWFIKTVEHDKLFTPDNRAKSGLVKGLSEHFATGRKFVEDYFNISMPWVIGPSGVPFMFHTESAIELINSIDNFVEFFETNVRYPIFITEFNLYSGFIISKYKDIENLYGNPTYYTAVNISDSEAGEFEEKFAIMSQQPRIFTASIHRKAYAKLTQDQQLTWIKFLKDRNIIEDITETQNLINTYIK</sequence>
<gene>
    <name evidence="1" type="ORF">UFOVP112_437</name>
</gene>
<protein>
    <submittedName>
        <fullName evidence="1">Uncharacterized protein</fullName>
    </submittedName>
</protein>
<proteinExistence type="predicted"/>
<dbReference type="EMBL" id="LR796233">
    <property type="protein sequence ID" value="CAB4129339.1"/>
    <property type="molecule type" value="Genomic_DNA"/>
</dbReference>
<accession>A0A6J5LCB7</accession>
<reference evidence="1" key="1">
    <citation type="submission" date="2020-04" db="EMBL/GenBank/DDBJ databases">
        <authorList>
            <person name="Chiriac C."/>
            <person name="Salcher M."/>
            <person name="Ghai R."/>
            <person name="Kavagutti S V."/>
        </authorList>
    </citation>
    <scope>NUCLEOTIDE SEQUENCE</scope>
</reference>
<name>A0A6J5LCB7_9CAUD</name>
<evidence type="ECO:0000313" key="1">
    <source>
        <dbReference type="EMBL" id="CAB4129339.1"/>
    </source>
</evidence>
<dbReference type="InterPro" id="IPR045499">
    <property type="entry name" value="DUF6492"/>
</dbReference>